<sequence>MNFNIDGEKTPLVIDYKKVGYASLLIVDKTNKDSRGEFLLNNAYAKSFINSMPGRFGVIRIYIKKEERNKGYGTYFMRKIIEFFKGKVEILHLLPYPIIEKKEHFDHMKTSFFIMQLVKFFKKFDFVMKDPKYNLTPMFLQLSNRHIRYI</sequence>
<dbReference type="SUPFAM" id="SSF55729">
    <property type="entry name" value="Acyl-CoA N-acyltransferases (Nat)"/>
    <property type="match status" value="1"/>
</dbReference>
<gene>
    <name evidence="2" type="ORF">COM96_28075</name>
</gene>
<dbReference type="AlphaFoldDB" id="A0A2A7HPL6"/>
<reference evidence="2 3" key="1">
    <citation type="submission" date="2017-09" db="EMBL/GenBank/DDBJ databases">
        <title>Large-scale bioinformatics analysis of Bacillus genomes uncovers conserved roles of natural products in bacterial physiology.</title>
        <authorList>
            <consortium name="Agbiome Team Llc"/>
            <person name="Bleich R.M."/>
            <person name="Grubbs K.J."/>
            <person name="Santa Maria K.C."/>
            <person name="Allen S.E."/>
            <person name="Farag S."/>
            <person name="Shank E.A."/>
            <person name="Bowers A."/>
        </authorList>
    </citation>
    <scope>NUCLEOTIDE SEQUENCE [LARGE SCALE GENOMIC DNA]</scope>
    <source>
        <strain evidence="2 3">AFS096845</strain>
    </source>
</reference>
<evidence type="ECO:0000259" key="1">
    <source>
        <dbReference type="Pfam" id="PF00583"/>
    </source>
</evidence>
<dbReference type="EMBL" id="NVLK01000105">
    <property type="protein sequence ID" value="PEC18908.1"/>
    <property type="molecule type" value="Genomic_DNA"/>
</dbReference>
<feature type="domain" description="N-acetyltransferase" evidence="1">
    <location>
        <begin position="16"/>
        <end position="87"/>
    </location>
</feature>
<dbReference type="Gene3D" id="3.40.630.30">
    <property type="match status" value="1"/>
</dbReference>
<proteinExistence type="predicted"/>
<dbReference type="Pfam" id="PF00583">
    <property type="entry name" value="Acetyltransf_1"/>
    <property type="match status" value="1"/>
</dbReference>
<dbReference type="CDD" id="cd04301">
    <property type="entry name" value="NAT_SF"/>
    <property type="match status" value="1"/>
</dbReference>
<dbReference type="Proteomes" id="UP000220006">
    <property type="component" value="Unassembled WGS sequence"/>
</dbReference>
<dbReference type="GO" id="GO:0016747">
    <property type="term" value="F:acyltransferase activity, transferring groups other than amino-acyl groups"/>
    <property type="evidence" value="ECO:0007669"/>
    <property type="project" value="InterPro"/>
</dbReference>
<organism evidence="2 3">
    <name type="scientific">Bacillus cereus</name>
    <dbReference type="NCBI Taxonomy" id="1396"/>
    <lineage>
        <taxon>Bacteria</taxon>
        <taxon>Bacillati</taxon>
        <taxon>Bacillota</taxon>
        <taxon>Bacilli</taxon>
        <taxon>Bacillales</taxon>
        <taxon>Bacillaceae</taxon>
        <taxon>Bacillus</taxon>
        <taxon>Bacillus cereus group</taxon>
    </lineage>
</organism>
<dbReference type="RefSeq" id="WP_097906462.1">
    <property type="nucleotide sequence ID" value="NZ_NVLK01000105.1"/>
</dbReference>
<evidence type="ECO:0000313" key="2">
    <source>
        <dbReference type="EMBL" id="PEC18908.1"/>
    </source>
</evidence>
<comment type="caution">
    <text evidence="2">The sequence shown here is derived from an EMBL/GenBank/DDBJ whole genome shotgun (WGS) entry which is preliminary data.</text>
</comment>
<accession>A0A2A7HPL6</accession>
<protein>
    <recommendedName>
        <fullName evidence="1">N-acetyltransferase domain-containing protein</fullName>
    </recommendedName>
</protein>
<name>A0A2A7HPL6_BACCE</name>
<evidence type="ECO:0000313" key="3">
    <source>
        <dbReference type="Proteomes" id="UP000220006"/>
    </source>
</evidence>
<dbReference type="InterPro" id="IPR000182">
    <property type="entry name" value="GNAT_dom"/>
</dbReference>
<dbReference type="InterPro" id="IPR016181">
    <property type="entry name" value="Acyl_CoA_acyltransferase"/>
</dbReference>